<comment type="caution">
    <text evidence="1">The sequence shown here is derived from an EMBL/GenBank/DDBJ whole genome shotgun (WGS) entry which is preliminary data.</text>
</comment>
<dbReference type="EMBL" id="AUZM01000009">
    <property type="protein sequence ID" value="ERT08619.1"/>
    <property type="molecule type" value="Genomic_DNA"/>
</dbReference>
<keyword evidence="2" id="KW-1185">Reference proteome</keyword>
<accession>U7QKX8</accession>
<sequence>MHLHDSKKISKISNFHIAICSFSSLILRVEMHSTPSEVNNSTPKRIFAVFQGQPQFR</sequence>
<dbReference type="AlphaFoldDB" id="U7QKX8"/>
<organism evidence="1 2">
    <name type="scientific">Lyngbya aestuarii BL J</name>
    <dbReference type="NCBI Taxonomy" id="1348334"/>
    <lineage>
        <taxon>Bacteria</taxon>
        <taxon>Bacillati</taxon>
        <taxon>Cyanobacteriota</taxon>
        <taxon>Cyanophyceae</taxon>
        <taxon>Oscillatoriophycideae</taxon>
        <taxon>Oscillatoriales</taxon>
        <taxon>Microcoleaceae</taxon>
        <taxon>Lyngbya</taxon>
    </lineage>
</organism>
<evidence type="ECO:0000313" key="2">
    <source>
        <dbReference type="Proteomes" id="UP000017127"/>
    </source>
</evidence>
<name>U7QKX8_9CYAN</name>
<dbReference type="Proteomes" id="UP000017127">
    <property type="component" value="Unassembled WGS sequence"/>
</dbReference>
<proteinExistence type="predicted"/>
<evidence type="ECO:0000313" key="1">
    <source>
        <dbReference type="EMBL" id="ERT08619.1"/>
    </source>
</evidence>
<protein>
    <submittedName>
        <fullName evidence="1">Uncharacterized protein</fullName>
    </submittedName>
</protein>
<gene>
    <name evidence="1" type="ORF">M595_1407</name>
</gene>
<reference evidence="1 2" key="1">
    <citation type="journal article" date="2013" name="Front. Microbiol.">
        <title>Comparative genomic analyses of the cyanobacterium, Lyngbya aestuarii BL J, a powerful hydrogen producer.</title>
        <authorList>
            <person name="Kothari A."/>
            <person name="Vaughn M."/>
            <person name="Garcia-Pichel F."/>
        </authorList>
    </citation>
    <scope>NUCLEOTIDE SEQUENCE [LARGE SCALE GENOMIC DNA]</scope>
    <source>
        <strain evidence="1 2">BL J</strain>
    </source>
</reference>